<comment type="caution">
    <text evidence="1">The sequence shown here is derived from an EMBL/GenBank/DDBJ whole genome shotgun (WGS) entry which is preliminary data.</text>
</comment>
<protein>
    <submittedName>
        <fullName evidence="1">Uncharacterized protein</fullName>
    </submittedName>
</protein>
<accession>A0AC60PNQ9</accession>
<organism evidence="1 2">
    <name type="scientific">Ixodes persulcatus</name>
    <name type="common">Taiga tick</name>
    <dbReference type="NCBI Taxonomy" id="34615"/>
    <lineage>
        <taxon>Eukaryota</taxon>
        <taxon>Metazoa</taxon>
        <taxon>Ecdysozoa</taxon>
        <taxon>Arthropoda</taxon>
        <taxon>Chelicerata</taxon>
        <taxon>Arachnida</taxon>
        <taxon>Acari</taxon>
        <taxon>Parasitiformes</taxon>
        <taxon>Ixodida</taxon>
        <taxon>Ixodoidea</taxon>
        <taxon>Ixodidae</taxon>
        <taxon>Ixodinae</taxon>
        <taxon>Ixodes</taxon>
    </lineage>
</organism>
<evidence type="ECO:0000313" key="2">
    <source>
        <dbReference type="Proteomes" id="UP000805193"/>
    </source>
</evidence>
<dbReference type="Proteomes" id="UP000805193">
    <property type="component" value="Unassembled WGS sequence"/>
</dbReference>
<evidence type="ECO:0000313" key="1">
    <source>
        <dbReference type="EMBL" id="KAG0422181.1"/>
    </source>
</evidence>
<keyword evidence="2" id="KW-1185">Reference proteome</keyword>
<dbReference type="EMBL" id="JABSTQ010010262">
    <property type="protein sequence ID" value="KAG0422181.1"/>
    <property type="molecule type" value="Genomic_DNA"/>
</dbReference>
<sequence length="323" mass="34652">MDTKRNGSGEATELKSTNHRHPVIERIDSGTPAVRTAPTVDEIQTGTIVGLPGRRERTRASCGSPFTLRPRPGLTGNVLDSTRGFLRLAPIRMPVERVMNETPELSTNHGETTGVNVPTSNSFECLGGGTIPTGSLTSEEQQQPVMIRQVRKHQAGTQSSPLATNPPPPLCAAVQLCRSAGERDPSRDTGAPGFVETWILGGTHHRQTAAAIVNSCGAAEEMAGCPDERCAADPCRHPPTPTSLGSRSPQMIAAVPLPVRLRRTLLLLFLSSRLFREGMRHQRAIQAEIRAALTALVPRIVAELKSMIVTTISGLHAPTLDTE</sequence>
<proteinExistence type="predicted"/>
<gene>
    <name evidence="1" type="ORF">HPB47_001977</name>
</gene>
<name>A0AC60PNQ9_IXOPE</name>
<reference evidence="1 2" key="1">
    <citation type="journal article" date="2020" name="Cell">
        <title>Large-Scale Comparative Analyses of Tick Genomes Elucidate Their Genetic Diversity and Vector Capacities.</title>
        <authorList>
            <consortium name="Tick Genome and Microbiome Consortium (TIGMIC)"/>
            <person name="Jia N."/>
            <person name="Wang J."/>
            <person name="Shi W."/>
            <person name="Du L."/>
            <person name="Sun Y."/>
            <person name="Zhan W."/>
            <person name="Jiang J.F."/>
            <person name="Wang Q."/>
            <person name="Zhang B."/>
            <person name="Ji P."/>
            <person name="Bell-Sakyi L."/>
            <person name="Cui X.M."/>
            <person name="Yuan T.T."/>
            <person name="Jiang B.G."/>
            <person name="Yang W.F."/>
            <person name="Lam T.T."/>
            <person name="Chang Q.C."/>
            <person name="Ding S.J."/>
            <person name="Wang X.J."/>
            <person name="Zhu J.G."/>
            <person name="Ruan X.D."/>
            <person name="Zhao L."/>
            <person name="Wei J.T."/>
            <person name="Ye R.Z."/>
            <person name="Que T.C."/>
            <person name="Du C.H."/>
            <person name="Zhou Y.H."/>
            <person name="Cheng J.X."/>
            <person name="Dai P.F."/>
            <person name="Guo W.B."/>
            <person name="Han X.H."/>
            <person name="Huang E.J."/>
            <person name="Li L.F."/>
            <person name="Wei W."/>
            <person name="Gao Y.C."/>
            <person name="Liu J.Z."/>
            <person name="Shao H.Z."/>
            <person name="Wang X."/>
            <person name="Wang C.C."/>
            <person name="Yang T.C."/>
            <person name="Huo Q.B."/>
            <person name="Li W."/>
            <person name="Chen H.Y."/>
            <person name="Chen S.E."/>
            <person name="Zhou L.G."/>
            <person name="Ni X.B."/>
            <person name="Tian J.H."/>
            <person name="Sheng Y."/>
            <person name="Liu T."/>
            <person name="Pan Y.S."/>
            <person name="Xia L.Y."/>
            <person name="Li J."/>
            <person name="Zhao F."/>
            <person name="Cao W.C."/>
        </authorList>
    </citation>
    <scope>NUCLEOTIDE SEQUENCE [LARGE SCALE GENOMIC DNA]</scope>
    <source>
        <strain evidence="1">Iper-2018</strain>
    </source>
</reference>